<dbReference type="SMART" id="SM00304">
    <property type="entry name" value="HAMP"/>
    <property type="match status" value="1"/>
</dbReference>
<evidence type="ECO:0000256" key="6">
    <source>
        <dbReference type="ARBA" id="ARBA00022692"/>
    </source>
</evidence>
<protein>
    <recommendedName>
        <fullName evidence="3">histidine kinase</fullName>
        <ecNumber evidence="3">2.7.13.3</ecNumber>
    </recommendedName>
</protein>
<dbReference type="AlphaFoldDB" id="A0A1H2MXM3"/>
<organism evidence="14 15">
    <name type="scientific">Microlunatus sagamiharensis</name>
    <dbReference type="NCBI Taxonomy" id="546874"/>
    <lineage>
        <taxon>Bacteria</taxon>
        <taxon>Bacillati</taxon>
        <taxon>Actinomycetota</taxon>
        <taxon>Actinomycetes</taxon>
        <taxon>Propionibacteriales</taxon>
        <taxon>Propionibacteriaceae</taxon>
        <taxon>Microlunatus</taxon>
    </lineage>
</organism>
<dbReference type="SUPFAM" id="SSF55874">
    <property type="entry name" value="ATPase domain of HSP90 chaperone/DNA topoisomerase II/histidine kinase"/>
    <property type="match status" value="1"/>
</dbReference>
<dbReference type="RefSeq" id="WP_172825799.1">
    <property type="nucleotide sequence ID" value="NZ_LT629799.1"/>
</dbReference>
<dbReference type="InterPro" id="IPR003661">
    <property type="entry name" value="HisK_dim/P_dom"/>
</dbReference>
<keyword evidence="10 11" id="KW-0472">Membrane</keyword>
<feature type="transmembrane region" description="Helical" evidence="11">
    <location>
        <begin position="38"/>
        <end position="64"/>
    </location>
</feature>
<dbReference type="GO" id="GO:0000155">
    <property type="term" value="F:phosphorelay sensor kinase activity"/>
    <property type="evidence" value="ECO:0007669"/>
    <property type="project" value="InterPro"/>
</dbReference>
<dbReference type="PANTHER" id="PTHR45436">
    <property type="entry name" value="SENSOR HISTIDINE KINASE YKOH"/>
    <property type="match status" value="1"/>
</dbReference>
<dbReference type="InterPro" id="IPR004358">
    <property type="entry name" value="Sig_transdc_His_kin-like_C"/>
</dbReference>
<evidence type="ECO:0000256" key="7">
    <source>
        <dbReference type="ARBA" id="ARBA00022777"/>
    </source>
</evidence>
<evidence type="ECO:0000259" key="12">
    <source>
        <dbReference type="PROSITE" id="PS50109"/>
    </source>
</evidence>
<feature type="transmembrane region" description="Helical" evidence="11">
    <location>
        <begin position="186"/>
        <end position="209"/>
    </location>
</feature>
<dbReference type="Gene3D" id="1.10.287.130">
    <property type="match status" value="1"/>
</dbReference>
<dbReference type="InterPro" id="IPR050428">
    <property type="entry name" value="TCS_sensor_his_kinase"/>
</dbReference>
<proteinExistence type="predicted"/>
<dbReference type="Pfam" id="PF02518">
    <property type="entry name" value="HATPase_c"/>
    <property type="match status" value="1"/>
</dbReference>
<evidence type="ECO:0000259" key="13">
    <source>
        <dbReference type="PROSITE" id="PS50885"/>
    </source>
</evidence>
<dbReference type="CDD" id="cd00075">
    <property type="entry name" value="HATPase"/>
    <property type="match status" value="1"/>
</dbReference>
<dbReference type="GO" id="GO:0005886">
    <property type="term" value="C:plasma membrane"/>
    <property type="evidence" value="ECO:0007669"/>
    <property type="project" value="UniProtKB-SubCell"/>
</dbReference>
<dbReference type="Gene3D" id="3.30.565.10">
    <property type="entry name" value="Histidine kinase-like ATPase, C-terminal domain"/>
    <property type="match status" value="1"/>
</dbReference>
<dbReference type="EC" id="2.7.13.3" evidence="3"/>
<dbReference type="PANTHER" id="PTHR45436:SF5">
    <property type="entry name" value="SENSOR HISTIDINE KINASE TRCS"/>
    <property type="match status" value="1"/>
</dbReference>
<keyword evidence="7 14" id="KW-0418">Kinase</keyword>
<keyword evidence="8 11" id="KW-1133">Transmembrane helix</keyword>
<keyword evidence="9" id="KW-0902">Two-component regulatory system</keyword>
<evidence type="ECO:0000256" key="10">
    <source>
        <dbReference type="ARBA" id="ARBA00023136"/>
    </source>
</evidence>
<keyword evidence="5" id="KW-0808">Transferase</keyword>
<dbReference type="InterPro" id="IPR003594">
    <property type="entry name" value="HATPase_dom"/>
</dbReference>
<evidence type="ECO:0000256" key="9">
    <source>
        <dbReference type="ARBA" id="ARBA00023012"/>
    </source>
</evidence>
<evidence type="ECO:0000313" key="15">
    <source>
        <dbReference type="Proteomes" id="UP000198825"/>
    </source>
</evidence>
<accession>A0A1H2MXM3</accession>
<dbReference type="PRINTS" id="PR00344">
    <property type="entry name" value="BCTRLSENSOR"/>
</dbReference>
<evidence type="ECO:0000256" key="5">
    <source>
        <dbReference type="ARBA" id="ARBA00022679"/>
    </source>
</evidence>
<dbReference type="STRING" id="546874.SAMN04488544_2924"/>
<dbReference type="SMART" id="SM00387">
    <property type="entry name" value="HATPase_c"/>
    <property type="match status" value="1"/>
</dbReference>
<comment type="subcellular location">
    <subcellularLocation>
        <location evidence="2">Cell membrane</location>
    </subcellularLocation>
</comment>
<sequence>MSGTTSTPAAEEVPDEGARRGLLRVWGPARWGLRRRSVVTAVVVVGVALLAGSAVLLVLLQAALVSTVRTEVTNRSSDIAALVRSDGLRAATLAVERGGRRGAVTQLVGAEGQVLATSDPRAAAAPVSSLRPTDDRTVIGALPDLPLLDDDDDHLVAVRRVVSDGQPYWVLVAAPVQVQADTVRTVALFLLLAVPLLLLLVGLAVRFLVGRSLQSVEQIRRRVAAVDAQHLQARVPVPPTGDEVALLAQTMNAMLERLQVSDEALRAFLSDAGHELRSPLATLVAALDLAADDRGTVDRLELGPVLRSEVQRLQGLVEDLLTLAKADARTLLPTLRDVDLDDVLEGEVRRLRALGGVSVRADLPPAQVPGDAGRLSQVFRNLLDNAVRHAASSVAVTVHPGAREVRVDVDNDGPPVPPADRLRVFQRFVRLEPGRAREAGGSGLGLAISAAVVDAHGGTISTGVTPEGWCRFTVVLPVAT</sequence>
<reference evidence="15" key="1">
    <citation type="submission" date="2016-10" db="EMBL/GenBank/DDBJ databases">
        <authorList>
            <person name="Varghese N."/>
            <person name="Submissions S."/>
        </authorList>
    </citation>
    <scope>NUCLEOTIDE SEQUENCE [LARGE SCALE GENOMIC DNA]</scope>
    <source>
        <strain evidence="15">DSM 21743</strain>
    </source>
</reference>
<dbReference type="InterPro" id="IPR036097">
    <property type="entry name" value="HisK_dim/P_sf"/>
</dbReference>
<evidence type="ECO:0000256" key="8">
    <source>
        <dbReference type="ARBA" id="ARBA00022989"/>
    </source>
</evidence>
<evidence type="ECO:0000256" key="11">
    <source>
        <dbReference type="SAM" id="Phobius"/>
    </source>
</evidence>
<evidence type="ECO:0000313" key="14">
    <source>
        <dbReference type="EMBL" id="SDU97999.1"/>
    </source>
</evidence>
<dbReference type="InterPro" id="IPR036890">
    <property type="entry name" value="HATPase_C_sf"/>
</dbReference>
<name>A0A1H2MXM3_9ACTN</name>
<dbReference type="CDD" id="cd00082">
    <property type="entry name" value="HisKA"/>
    <property type="match status" value="1"/>
</dbReference>
<dbReference type="Proteomes" id="UP000198825">
    <property type="component" value="Chromosome I"/>
</dbReference>
<dbReference type="Pfam" id="PF00512">
    <property type="entry name" value="HisKA"/>
    <property type="match status" value="1"/>
</dbReference>
<evidence type="ECO:0000256" key="4">
    <source>
        <dbReference type="ARBA" id="ARBA00022553"/>
    </source>
</evidence>
<comment type="catalytic activity">
    <reaction evidence="1">
        <text>ATP + protein L-histidine = ADP + protein N-phospho-L-histidine.</text>
        <dbReference type="EC" id="2.7.13.3"/>
    </reaction>
</comment>
<dbReference type="EMBL" id="LT629799">
    <property type="protein sequence ID" value="SDU97999.1"/>
    <property type="molecule type" value="Genomic_DNA"/>
</dbReference>
<dbReference type="SUPFAM" id="SSF47384">
    <property type="entry name" value="Homodimeric domain of signal transducing histidine kinase"/>
    <property type="match status" value="1"/>
</dbReference>
<dbReference type="InterPro" id="IPR005467">
    <property type="entry name" value="His_kinase_dom"/>
</dbReference>
<dbReference type="SMART" id="SM00388">
    <property type="entry name" value="HisKA"/>
    <property type="match status" value="1"/>
</dbReference>
<evidence type="ECO:0000256" key="1">
    <source>
        <dbReference type="ARBA" id="ARBA00000085"/>
    </source>
</evidence>
<dbReference type="CDD" id="cd06225">
    <property type="entry name" value="HAMP"/>
    <property type="match status" value="1"/>
</dbReference>
<evidence type="ECO:0000256" key="3">
    <source>
        <dbReference type="ARBA" id="ARBA00012438"/>
    </source>
</evidence>
<feature type="domain" description="HAMP" evidence="13">
    <location>
        <begin position="210"/>
        <end position="263"/>
    </location>
</feature>
<keyword evidence="6 11" id="KW-0812">Transmembrane</keyword>
<dbReference type="Pfam" id="PF00672">
    <property type="entry name" value="HAMP"/>
    <property type="match status" value="1"/>
</dbReference>
<keyword evidence="4" id="KW-0597">Phosphoprotein</keyword>
<evidence type="ECO:0000256" key="2">
    <source>
        <dbReference type="ARBA" id="ARBA00004236"/>
    </source>
</evidence>
<gene>
    <name evidence="14" type="ORF">SAMN04488544_2924</name>
</gene>
<dbReference type="InterPro" id="IPR003660">
    <property type="entry name" value="HAMP_dom"/>
</dbReference>
<dbReference type="PROSITE" id="PS50109">
    <property type="entry name" value="HIS_KIN"/>
    <property type="match status" value="1"/>
</dbReference>
<dbReference type="PROSITE" id="PS50885">
    <property type="entry name" value="HAMP"/>
    <property type="match status" value="1"/>
</dbReference>
<feature type="domain" description="Histidine kinase" evidence="12">
    <location>
        <begin position="271"/>
        <end position="480"/>
    </location>
</feature>
<keyword evidence="15" id="KW-1185">Reference proteome</keyword>
<dbReference type="Gene3D" id="6.10.340.10">
    <property type="match status" value="1"/>
</dbReference>